<dbReference type="EMBL" id="JACGWJ010000006">
    <property type="protein sequence ID" value="KAL0413531.1"/>
    <property type="molecule type" value="Genomic_DNA"/>
</dbReference>
<organism evidence="1">
    <name type="scientific">Sesamum radiatum</name>
    <name type="common">Black benniseed</name>
    <dbReference type="NCBI Taxonomy" id="300843"/>
    <lineage>
        <taxon>Eukaryota</taxon>
        <taxon>Viridiplantae</taxon>
        <taxon>Streptophyta</taxon>
        <taxon>Embryophyta</taxon>
        <taxon>Tracheophyta</taxon>
        <taxon>Spermatophyta</taxon>
        <taxon>Magnoliopsida</taxon>
        <taxon>eudicotyledons</taxon>
        <taxon>Gunneridae</taxon>
        <taxon>Pentapetalae</taxon>
        <taxon>asterids</taxon>
        <taxon>lamiids</taxon>
        <taxon>Lamiales</taxon>
        <taxon>Pedaliaceae</taxon>
        <taxon>Sesamum</taxon>
    </lineage>
</organism>
<gene>
    <name evidence="1" type="ORF">Sradi_1554800</name>
</gene>
<evidence type="ECO:0000313" key="1">
    <source>
        <dbReference type="EMBL" id="KAL0413531.1"/>
    </source>
</evidence>
<comment type="caution">
    <text evidence="1">The sequence shown here is derived from an EMBL/GenBank/DDBJ whole genome shotgun (WGS) entry which is preliminary data.</text>
</comment>
<dbReference type="PANTHER" id="PTHR33710">
    <property type="entry name" value="BNAC02G09200D PROTEIN"/>
    <property type="match status" value="1"/>
</dbReference>
<dbReference type="Gene3D" id="3.60.10.10">
    <property type="entry name" value="Endonuclease/exonuclease/phosphatase"/>
    <property type="match status" value="1"/>
</dbReference>
<protein>
    <submittedName>
        <fullName evidence="1">Uncharacterized protein</fullName>
    </submittedName>
</protein>
<name>A0AAW2UDA8_SESRA</name>
<dbReference type="SUPFAM" id="SSF56219">
    <property type="entry name" value="DNase I-like"/>
    <property type="match status" value="1"/>
</dbReference>
<proteinExistence type="predicted"/>
<accession>A0AAW2UDA8</accession>
<sequence>MSEVCGTLGDIRVAMDDFQECINQTGFIDLSMKGEWFTWNKYSIDHRSLWKRLDRMLVNDGWLKRWPDAFYHSRTPRTSDHLPLVLRGDMQPPQIQPHCWNPDVLGYPKT</sequence>
<dbReference type="AlphaFoldDB" id="A0AAW2UDA8"/>
<dbReference type="InterPro" id="IPR036691">
    <property type="entry name" value="Endo/exonu/phosph_ase_sf"/>
</dbReference>
<reference evidence="1" key="2">
    <citation type="journal article" date="2024" name="Plant">
        <title>Genomic evolution and insights into agronomic trait innovations of Sesamum species.</title>
        <authorList>
            <person name="Miao H."/>
            <person name="Wang L."/>
            <person name="Qu L."/>
            <person name="Liu H."/>
            <person name="Sun Y."/>
            <person name="Le M."/>
            <person name="Wang Q."/>
            <person name="Wei S."/>
            <person name="Zheng Y."/>
            <person name="Lin W."/>
            <person name="Duan Y."/>
            <person name="Cao H."/>
            <person name="Xiong S."/>
            <person name="Wang X."/>
            <person name="Wei L."/>
            <person name="Li C."/>
            <person name="Ma Q."/>
            <person name="Ju M."/>
            <person name="Zhao R."/>
            <person name="Li G."/>
            <person name="Mu C."/>
            <person name="Tian Q."/>
            <person name="Mei H."/>
            <person name="Zhang T."/>
            <person name="Gao T."/>
            <person name="Zhang H."/>
        </authorList>
    </citation>
    <scope>NUCLEOTIDE SEQUENCE</scope>
    <source>
        <strain evidence="1">G02</strain>
    </source>
</reference>
<reference evidence="1" key="1">
    <citation type="submission" date="2020-06" db="EMBL/GenBank/DDBJ databases">
        <authorList>
            <person name="Li T."/>
            <person name="Hu X."/>
            <person name="Zhang T."/>
            <person name="Song X."/>
            <person name="Zhang H."/>
            <person name="Dai N."/>
            <person name="Sheng W."/>
            <person name="Hou X."/>
            <person name="Wei L."/>
        </authorList>
    </citation>
    <scope>NUCLEOTIDE SEQUENCE</scope>
    <source>
        <strain evidence="1">G02</strain>
        <tissue evidence="1">Leaf</tissue>
    </source>
</reference>
<dbReference type="PANTHER" id="PTHR33710:SF64">
    <property type="entry name" value="ENDONUCLEASE_EXONUCLEASE_PHOSPHATASE DOMAIN-CONTAINING PROTEIN"/>
    <property type="match status" value="1"/>
</dbReference>